<evidence type="ECO:0000313" key="3">
    <source>
        <dbReference type="EMBL" id="MBF9195204.1"/>
    </source>
</evidence>
<dbReference type="InterPro" id="IPR015919">
    <property type="entry name" value="Cadherin-like_sf"/>
</dbReference>
<reference evidence="3 4" key="1">
    <citation type="submission" date="2020-11" db="EMBL/GenBank/DDBJ databases">
        <authorList>
            <person name="Kim M.K."/>
        </authorList>
    </citation>
    <scope>NUCLEOTIDE SEQUENCE [LARGE SCALE GENOMIC DNA]</scope>
    <source>
        <strain evidence="3 4">BT290</strain>
    </source>
</reference>
<feature type="compositionally biased region" description="Low complexity" evidence="1">
    <location>
        <begin position="246"/>
        <end position="259"/>
    </location>
</feature>
<feature type="domain" description="Cadherin" evidence="2">
    <location>
        <begin position="145"/>
        <end position="255"/>
    </location>
</feature>
<dbReference type="Proteomes" id="UP000611708">
    <property type="component" value="Unassembled WGS sequence"/>
</dbReference>
<keyword evidence="4" id="KW-1185">Reference proteome</keyword>
<dbReference type="InterPro" id="IPR002126">
    <property type="entry name" value="Cadherin-like_dom"/>
</dbReference>
<dbReference type="CDD" id="cd11304">
    <property type="entry name" value="Cadherin_repeat"/>
    <property type="match status" value="1"/>
</dbReference>
<dbReference type="PROSITE" id="PS50268">
    <property type="entry name" value="CADHERIN_2"/>
    <property type="match status" value="1"/>
</dbReference>
<comment type="caution">
    <text evidence="3">The sequence shown here is derived from an EMBL/GenBank/DDBJ whole genome shotgun (WGS) entry which is preliminary data.</text>
</comment>
<dbReference type="EMBL" id="JADQDN010000001">
    <property type="protein sequence ID" value="MBF9195204.1"/>
    <property type="molecule type" value="Genomic_DNA"/>
</dbReference>
<dbReference type="SUPFAM" id="SSF49313">
    <property type="entry name" value="Cadherin-like"/>
    <property type="match status" value="1"/>
</dbReference>
<feature type="region of interest" description="Disordered" evidence="1">
    <location>
        <begin position="246"/>
        <end position="267"/>
    </location>
</feature>
<evidence type="ECO:0000313" key="4">
    <source>
        <dbReference type="Proteomes" id="UP000611708"/>
    </source>
</evidence>
<dbReference type="RefSeq" id="WP_196262552.1">
    <property type="nucleotide sequence ID" value="NZ_JADQDN010000001.1"/>
</dbReference>
<sequence length="280" mass="29910">MPALNIVVASGGVKLSDTNVGFNENIASDGQLFLIGTVQNVNTNLTYDWADQGGVAQNAGGRYTFVPRTVGGQTHIEIYVAAGMGGATNFNFEAGSFHEVVLQGKNSLGNVIDQGNFRVTLTNVNEAPLTLTLTNTANPSFTWMENRPAGTLIGELGSTDPDTTAAFGRTSHRYSIADTNPENIRNAYEIIQNPTTRRYELVVKQNAVIDWDSLPAGAKYHDVAIIVTDMNGSGLSRTETFRINLTNDPSDDPQTTNDPPTTPTIVNGTVLSLTENAAGT</sequence>
<name>A0ABS0HP80_9HYPH</name>
<accession>A0ABS0HP80</accession>
<gene>
    <name evidence="3" type="ORF">I2H36_04080</name>
</gene>
<protein>
    <submittedName>
        <fullName evidence="3">Cadherin repeat domain-containing protein</fullName>
    </submittedName>
</protein>
<evidence type="ECO:0000259" key="2">
    <source>
        <dbReference type="PROSITE" id="PS50268"/>
    </source>
</evidence>
<organism evidence="3 4">
    <name type="scientific">Microvirga terrestris</name>
    <dbReference type="NCBI Taxonomy" id="2791024"/>
    <lineage>
        <taxon>Bacteria</taxon>
        <taxon>Pseudomonadati</taxon>
        <taxon>Pseudomonadota</taxon>
        <taxon>Alphaproteobacteria</taxon>
        <taxon>Hyphomicrobiales</taxon>
        <taxon>Methylobacteriaceae</taxon>
        <taxon>Microvirga</taxon>
    </lineage>
</organism>
<evidence type="ECO:0000256" key="1">
    <source>
        <dbReference type="SAM" id="MobiDB-lite"/>
    </source>
</evidence>
<dbReference type="Gene3D" id="2.60.40.60">
    <property type="entry name" value="Cadherins"/>
    <property type="match status" value="1"/>
</dbReference>
<feature type="non-terminal residue" evidence="3">
    <location>
        <position position="280"/>
    </location>
</feature>
<proteinExistence type="predicted"/>